<keyword evidence="2" id="KW-1185">Reference proteome</keyword>
<dbReference type="EMBL" id="MU267531">
    <property type="protein sequence ID" value="KAH7916859.1"/>
    <property type="molecule type" value="Genomic_DNA"/>
</dbReference>
<reference evidence="1" key="1">
    <citation type="journal article" date="2021" name="New Phytol.">
        <title>Evolutionary innovations through gain and loss of genes in the ectomycorrhizal Boletales.</title>
        <authorList>
            <person name="Wu G."/>
            <person name="Miyauchi S."/>
            <person name="Morin E."/>
            <person name="Kuo A."/>
            <person name="Drula E."/>
            <person name="Varga T."/>
            <person name="Kohler A."/>
            <person name="Feng B."/>
            <person name="Cao Y."/>
            <person name="Lipzen A."/>
            <person name="Daum C."/>
            <person name="Hundley H."/>
            <person name="Pangilinan J."/>
            <person name="Johnson J."/>
            <person name="Barry K."/>
            <person name="LaButti K."/>
            <person name="Ng V."/>
            <person name="Ahrendt S."/>
            <person name="Min B."/>
            <person name="Choi I.G."/>
            <person name="Park H."/>
            <person name="Plett J.M."/>
            <person name="Magnuson J."/>
            <person name="Spatafora J.W."/>
            <person name="Nagy L.G."/>
            <person name="Henrissat B."/>
            <person name="Grigoriev I.V."/>
            <person name="Yang Z.L."/>
            <person name="Xu J."/>
            <person name="Martin F.M."/>
        </authorList>
    </citation>
    <scope>NUCLEOTIDE SEQUENCE</scope>
    <source>
        <strain evidence="1">KUC20120723A-06</strain>
    </source>
</reference>
<feature type="non-terminal residue" evidence="1">
    <location>
        <position position="1"/>
    </location>
</feature>
<feature type="non-terminal residue" evidence="1">
    <location>
        <position position="78"/>
    </location>
</feature>
<organism evidence="1 2">
    <name type="scientific">Leucogyrophana mollusca</name>
    <dbReference type="NCBI Taxonomy" id="85980"/>
    <lineage>
        <taxon>Eukaryota</taxon>
        <taxon>Fungi</taxon>
        <taxon>Dikarya</taxon>
        <taxon>Basidiomycota</taxon>
        <taxon>Agaricomycotina</taxon>
        <taxon>Agaricomycetes</taxon>
        <taxon>Agaricomycetidae</taxon>
        <taxon>Boletales</taxon>
        <taxon>Boletales incertae sedis</taxon>
        <taxon>Leucogyrophana</taxon>
    </lineage>
</organism>
<gene>
    <name evidence="1" type="ORF">BV22DRAFT_990645</name>
</gene>
<sequence>DSEQLLRPAGQIRSLTHLSVVDGFEANLNEKRGIRIGIDASIWFFHATYSMAGENPELRALFFRCARLMSMPILPLFV</sequence>
<accession>A0ACB8AUC6</accession>
<proteinExistence type="predicted"/>
<comment type="caution">
    <text evidence="1">The sequence shown here is derived from an EMBL/GenBank/DDBJ whole genome shotgun (WGS) entry which is preliminary data.</text>
</comment>
<protein>
    <submittedName>
        <fullName evidence="1">Uncharacterized protein</fullName>
    </submittedName>
</protein>
<evidence type="ECO:0000313" key="1">
    <source>
        <dbReference type="EMBL" id="KAH7916859.1"/>
    </source>
</evidence>
<evidence type="ECO:0000313" key="2">
    <source>
        <dbReference type="Proteomes" id="UP000790709"/>
    </source>
</evidence>
<name>A0ACB8AUC6_9AGAM</name>
<dbReference type="Proteomes" id="UP000790709">
    <property type="component" value="Unassembled WGS sequence"/>
</dbReference>